<dbReference type="InterPro" id="IPR051052">
    <property type="entry name" value="Diverse_substrate_MTase"/>
</dbReference>
<evidence type="ECO:0000256" key="1">
    <source>
        <dbReference type="ARBA" id="ARBA00008361"/>
    </source>
</evidence>
<dbReference type="Proteomes" id="UP000037854">
    <property type="component" value="Unassembled WGS sequence"/>
</dbReference>
<feature type="domain" description="Methyltransferase type 11" evidence="4">
    <location>
        <begin position="40"/>
        <end position="134"/>
    </location>
</feature>
<dbReference type="SUPFAM" id="SSF53335">
    <property type="entry name" value="S-adenosyl-L-methionine-dependent methyltransferases"/>
    <property type="match status" value="1"/>
</dbReference>
<evidence type="ECO:0000256" key="3">
    <source>
        <dbReference type="ARBA" id="ARBA00022679"/>
    </source>
</evidence>
<keyword evidence="2 5" id="KW-0489">Methyltransferase</keyword>
<protein>
    <submittedName>
        <fullName evidence="5">Methyltransferase</fullName>
    </submittedName>
</protein>
<organism evidence="5 6">
    <name type="scientific">Oceanobacillus caeni</name>
    <dbReference type="NCBI Taxonomy" id="405946"/>
    <lineage>
        <taxon>Bacteria</taxon>
        <taxon>Bacillati</taxon>
        <taxon>Bacillota</taxon>
        <taxon>Bacilli</taxon>
        <taxon>Bacillales</taxon>
        <taxon>Bacillaceae</taxon>
        <taxon>Oceanobacillus</taxon>
    </lineage>
</organism>
<comment type="similarity">
    <text evidence="1">Belongs to the methyltransferase superfamily.</text>
</comment>
<proteinExistence type="inferred from homology"/>
<dbReference type="GO" id="GO:0008168">
    <property type="term" value="F:methyltransferase activity"/>
    <property type="evidence" value="ECO:0007669"/>
    <property type="project" value="UniProtKB-KW"/>
</dbReference>
<evidence type="ECO:0000256" key="2">
    <source>
        <dbReference type="ARBA" id="ARBA00022603"/>
    </source>
</evidence>
<name>A0ABR5MIY2_9BACI</name>
<dbReference type="RefSeq" id="WP_060668503.1">
    <property type="nucleotide sequence ID" value="NZ_LGTK01000028.1"/>
</dbReference>
<comment type="caution">
    <text evidence="5">The sequence shown here is derived from an EMBL/GenBank/DDBJ whole genome shotgun (WGS) entry which is preliminary data.</text>
</comment>
<dbReference type="InterPro" id="IPR013216">
    <property type="entry name" value="Methyltransf_11"/>
</dbReference>
<sequence>MNINFGLTADDYSNYRVQYPEKLFIKLQEFGLGEKEQSLLDIGTGTGFLGRKFAEKGLEVTGVDIANELLNVAKKLDKEQGLNITYVSSKAESLPFDENSFDIVTAAQCWHWFNSVEVLHEINRVLKKNGKLIILHLDWLPIKDNVVSKTEELILQYNPNWAGNGGNGMYPDWLTQVSEAGYRNIETFTFDLDVNFSHDAWRGRIRASAGVGASLSDEGVKKFDTDLKKLLNNEFQGNLIIPHRVFC</sequence>
<dbReference type="PANTHER" id="PTHR44942">
    <property type="entry name" value="METHYLTRANSF_11 DOMAIN-CONTAINING PROTEIN"/>
    <property type="match status" value="1"/>
</dbReference>
<gene>
    <name evidence="5" type="ORF">AFL42_09550</name>
</gene>
<dbReference type="EMBL" id="LGTK01000028">
    <property type="protein sequence ID" value="KPH74755.1"/>
    <property type="molecule type" value="Genomic_DNA"/>
</dbReference>
<accession>A0ABR5MIY2</accession>
<dbReference type="InterPro" id="IPR029063">
    <property type="entry name" value="SAM-dependent_MTases_sf"/>
</dbReference>
<keyword evidence="3" id="KW-0808">Transferase</keyword>
<dbReference type="Pfam" id="PF08241">
    <property type="entry name" value="Methyltransf_11"/>
    <property type="match status" value="1"/>
</dbReference>
<evidence type="ECO:0000313" key="6">
    <source>
        <dbReference type="Proteomes" id="UP000037854"/>
    </source>
</evidence>
<keyword evidence="6" id="KW-1185">Reference proteome</keyword>
<dbReference type="CDD" id="cd02440">
    <property type="entry name" value="AdoMet_MTases"/>
    <property type="match status" value="1"/>
</dbReference>
<dbReference type="PANTHER" id="PTHR44942:SF4">
    <property type="entry name" value="METHYLTRANSFERASE TYPE 11 DOMAIN-CONTAINING PROTEIN"/>
    <property type="match status" value="1"/>
</dbReference>
<dbReference type="Gene3D" id="3.40.50.150">
    <property type="entry name" value="Vaccinia Virus protein VP39"/>
    <property type="match status" value="1"/>
</dbReference>
<reference evidence="5 6" key="1">
    <citation type="submission" date="2015-07" db="EMBL/GenBank/DDBJ databases">
        <title>High-quality draft genome sequence of Oceanobacillus caeni HM6, a bacillus isolated from a human feces.</title>
        <authorList>
            <person name="Kumar J."/>
            <person name="Verma M.K."/>
            <person name="Pandey R."/>
            <person name="Bhambi M."/>
            <person name="Chauhan N."/>
        </authorList>
    </citation>
    <scope>NUCLEOTIDE SEQUENCE [LARGE SCALE GENOMIC DNA]</scope>
    <source>
        <strain evidence="5 6">HM6</strain>
    </source>
</reference>
<evidence type="ECO:0000259" key="4">
    <source>
        <dbReference type="Pfam" id="PF08241"/>
    </source>
</evidence>
<dbReference type="GO" id="GO:0032259">
    <property type="term" value="P:methylation"/>
    <property type="evidence" value="ECO:0007669"/>
    <property type="project" value="UniProtKB-KW"/>
</dbReference>
<evidence type="ECO:0000313" key="5">
    <source>
        <dbReference type="EMBL" id="KPH74755.1"/>
    </source>
</evidence>